<dbReference type="FunCoup" id="K3Z455">
    <property type="interactions" value="878"/>
</dbReference>
<dbReference type="Pfam" id="PF00687">
    <property type="entry name" value="Ribosomal_L1"/>
    <property type="match status" value="1"/>
</dbReference>
<reference evidence="2" key="2">
    <citation type="submission" date="2018-08" db="UniProtKB">
        <authorList>
            <consortium name="EnsemblPlants"/>
        </authorList>
    </citation>
    <scope>IDENTIFICATION</scope>
    <source>
        <strain evidence="2">Yugu1</strain>
    </source>
</reference>
<dbReference type="EMBL" id="AGNK02001560">
    <property type="status" value="NOT_ANNOTATED_CDS"/>
    <property type="molecule type" value="Genomic_DNA"/>
</dbReference>
<dbReference type="InParanoid" id="K3Z455"/>
<dbReference type="eggNOG" id="KOG1685">
    <property type="taxonomic scope" value="Eukaryota"/>
</dbReference>
<dbReference type="SUPFAM" id="SSF56808">
    <property type="entry name" value="Ribosomal protein L1"/>
    <property type="match status" value="1"/>
</dbReference>
<feature type="region of interest" description="Disordered" evidence="1">
    <location>
        <begin position="329"/>
        <end position="434"/>
    </location>
</feature>
<dbReference type="InterPro" id="IPR028364">
    <property type="entry name" value="Ribosomal_uL1/biogenesis"/>
</dbReference>
<evidence type="ECO:0000256" key="1">
    <source>
        <dbReference type="SAM" id="MobiDB-lite"/>
    </source>
</evidence>
<dbReference type="Gene3D" id="3.40.50.790">
    <property type="match status" value="1"/>
</dbReference>
<evidence type="ECO:0000313" key="2">
    <source>
        <dbReference type="EnsemblPlants" id="KQL14374"/>
    </source>
</evidence>
<keyword evidence="3" id="KW-1185">Reference proteome</keyword>
<dbReference type="EnsemblPlants" id="KQL14374">
    <property type="protein sequence ID" value="KQL14374"/>
    <property type="gene ID" value="SETIT_021323mg"/>
</dbReference>
<reference evidence="3" key="1">
    <citation type="journal article" date="2012" name="Nat. Biotechnol.">
        <title>Reference genome sequence of the model plant Setaria.</title>
        <authorList>
            <person name="Bennetzen J.L."/>
            <person name="Schmutz J."/>
            <person name="Wang H."/>
            <person name="Percifield R."/>
            <person name="Hawkins J."/>
            <person name="Pontaroli A.C."/>
            <person name="Estep M."/>
            <person name="Feng L."/>
            <person name="Vaughn J.N."/>
            <person name="Grimwood J."/>
            <person name="Jenkins J."/>
            <person name="Barry K."/>
            <person name="Lindquist E."/>
            <person name="Hellsten U."/>
            <person name="Deshpande S."/>
            <person name="Wang X."/>
            <person name="Wu X."/>
            <person name="Mitros T."/>
            <person name="Triplett J."/>
            <person name="Yang X."/>
            <person name="Ye C.Y."/>
            <person name="Mauro-Herrera M."/>
            <person name="Wang L."/>
            <person name="Li P."/>
            <person name="Sharma M."/>
            <person name="Sharma R."/>
            <person name="Ronald P.C."/>
            <person name="Panaud O."/>
            <person name="Kellogg E.A."/>
            <person name="Brutnell T.P."/>
            <person name="Doust A.N."/>
            <person name="Tuskan G.A."/>
            <person name="Rokhsar D."/>
            <person name="Devos K.M."/>
        </authorList>
    </citation>
    <scope>NUCLEOTIDE SEQUENCE [LARGE SCALE GENOMIC DNA]</scope>
    <source>
        <strain evidence="3">cv. Yugu1</strain>
    </source>
</reference>
<dbReference type="InterPro" id="IPR016095">
    <property type="entry name" value="Ribosomal_uL1_3-a/b-sand"/>
</dbReference>
<dbReference type="HOGENOM" id="CLU_011620_0_0_1"/>
<evidence type="ECO:0008006" key="4">
    <source>
        <dbReference type="Google" id="ProtNLM"/>
    </source>
</evidence>
<dbReference type="GO" id="GO:0005730">
    <property type="term" value="C:nucleolus"/>
    <property type="evidence" value="ECO:0000318"/>
    <property type="project" value="GO_Central"/>
</dbReference>
<sequence length="733" mass="80730">MSPPTPQKPHPVPRETVAGAVASLTKWMKKRAEEAPPNLLADERDDLVIVQLSLRRVPASPTTRPRLLPLPHPVVGHDGASVCVISDDRPNSRSPPASDLLDASKSLHRLPVSEVIPLSTLRTDYRPYESRRRLAASHDLFIADRGILPLLPRVLGKAFYSTKKAPIGVDFTRVGWPEQVRKVLGSAFLYLRTGTCSGIKVGRLDMDEEEIVENVMAAVEAAVEKVPKKWANVRALHLKAVDSVALPIYQVVPELGMKIEVPGDVESGEVIDTVELETREKKTDKKKALMDAEANGDEGVANESGKRKRNKKDQIKNIEMQGEVQVETEKKKWRKSVVVSVDEEKKVGKKGKDKGKRDLENEMEEPSIGNKKNKKGKIEEGKKKKSMKGDEVCVDESLEDKKSKGKKLDGKIKKTRRGCQASPPKSGVKRSSSTARDVLASRHLWQPWPGAATRPIQYSYLALIYALRRSWRRRASQAASPPHAREATAAGGQDKLRASEAMTVARAPPVDLARPRLAGGGLAFRKGWGAAAQCSQHAAPTRGVPRLAAARAPTRRPCAENLLGYIDWIPQRLEVQFSASHGGSLPSATGHTHEGAYALSVSNATTEKQSANGISDGTILRKGFSSIYQRFSFLIASSVNHMAGLPIFCMASGWVLHRFWTTLKGSCEDIGWLQRTRASLCSVDGTGRFTEILHEISESVPRMTNNTKSCFMFQKWSALPARYTGLPIYSWPF</sequence>
<feature type="region of interest" description="Disordered" evidence="1">
    <location>
        <begin position="476"/>
        <end position="495"/>
    </location>
</feature>
<dbReference type="InterPro" id="IPR050257">
    <property type="entry name" value="eL8/uL1-like"/>
</dbReference>
<dbReference type="Proteomes" id="UP000004995">
    <property type="component" value="Unassembled WGS sequence"/>
</dbReference>
<dbReference type="FunFam" id="3.30.190.20:FF:000005">
    <property type="entry name" value="Ribosomal L1 domain-containing protein 1"/>
    <property type="match status" value="1"/>
</dbReference>
<dbReference type="Gene3D" id="3.30.190.20">
    <property type="match status" value="1"/>
</dbReference>
<dbReference type="GO" id="GO:0003723">
    <property type="term" value="F:RNA binding"/>
    <property type="evidence" value="ECO:0000318"/>
    <property type="project" value="GO_Central"/>
</dbReference>
<dbReference type="AlphaFoldDB" id="K3Z455"/>
<dbReference type="STRING" id="4555.K3Z455"/>
<dbReference type="Gramene" id="KQL14374">
    <property type="protein sequence ID" value="KQL14374"/>
    <property type="gene ID" value="SETIT_021323mg"/>
</dbReference>
<feature type="compositionally biased region" description="Basic and acidic residues" evidence="1">
    <location>
        <begin position="281"/>
        <end position="290"/>
    </location>
</feature>
<accession>K3Z455</accession>
<feature type="compositionally biased region" description="Basic and acidic residues" evidence="1">
    <location>
        <begin position="399"/>
        <end position="412"/>
    </location>
</feature>
<dbReference type="FunFam" id="3.40.50.790:FF:000007">
    <property type="entry name" value="Ribosomal protein L1p/L10e family"/>
    <property type="match status" value="1"/>
</dbReference>
<proteinExistence type="predicted"/>
<organism evidence="2 3">
    <name type="scientific">Setaria italica</name>
    <name type="common">Foxtail millet</name>
    <name type="synonym">Panicum italicum</name>
    <dbReference type="NCBI Taxonomy" id="4555"/>
    <lineage>
        <taxon>Eukaryota</taxon>
        <taxon>Viridiplantae</taxon>
        <taxon>Streptophyta</taxon>
        <taxon>Embryophyta</taxon>
        <taxon>Tracheophyta</taxon>
        <taxon>Spermatophyta</taxon>
        <taxon>Magnoliopsida</taxon>
        <taxon>Liliopsida</taxon>
        <taxon>Poales</taxon>
        <taxon>Poaceae</taxon>
        <taxon>PACMAD clade</taxon>
        <taxon>Panicoideae</taxon>
        <taxon>Panicodae</taxon>
        <taxon>Paniceae</taxon>
        <taxon>Cenchrinae</taxon>
        <taxon>Setaria</taxon>
    </lineage>
</organism>
<evidence type="ECO:0000313" key="3">
    <source>
        <dbReference type="Proteomes" id="UP000004995"/>
    </source>
</evidence>
<protein>
    <recommendedName>
        <fullName evidence="4">Ribosomal protein L1</fullName>
    </recommendedName>
</protein>
<dbReference type="InterPro" id="IPR023674">
    <property type="entry name" value="Ribosomal_uL1-like"/>
</dbReference>
<feature type="compositionally biased region" description="Basic and acidic residues" evidence="1">
    <location>
        <begin position="376"/>
        <end position="391"/>
    </location>
</feature>
<feature type="region of interest" description="Disordered" evidence="1">
    <location>
        <begin position="281"/>
        <end position="313"/>
    </location>
</feature>
<dbReference type="CDD" id="cd00403">
    <property type="entry name" value="Ribosomal_L1"/>
    <property type="match status" value="1"/>
</dbReference>
<name>K3Z455_SETIT</name>
<dbReference type="PANTHER" id="PTHR23105">
    <property type="entry name" value="RIBOSOMAL PROTEIN L7AE FAMILY MEMBER"/>
    <property type="match status" value="1"/>
</dbReference>